<dbReference type="Pfam" id="PF00072">
    <property type="entry name" value="Response_reg"/>
    <property type="match status" value="1"/>
</dbReference>
<evidence type="ECO:0000256" key="2">
    <source>
        <dbReference type="PROSITE-ProRule" id="PRU00169"/>
    </source>
</evidence>
<keyword evidence="1 2" id="KW-0597">Phosphoprotein</keyword>
<reference evidence="4" key="1">
    <citation type="submission" date="2021-04" db="EMBL/GenBank/DDBJ databases">
        <title>novel species isolated from subtropical streams in China.</title>
        <authorList>
            <person name="Lu H."/>
        </authorList>
    </citation>
    <scope>NUCLEOTIDE SEQUENCE</scope>
    <source>
        <strain evidence="4">FT137W</strain>
    </source>
</reference>
<dbReference type="InterPro" id="IPR011006">
    <property type="entry name" value="CheY-like_superfamily"/>
</dbReference>
<dbReference type="PROSITE" id="PS50110">
    <property type="entry name" value="RESPONSE_REGULATORY"/>
    <property type="match status" value="1"/>
</dbReference>
<dbReference type="InterPro" id="IPR001789">
    <property type="entry name" value="Sig_transdc_resp-reg_receiver"/>
</dbReference>
<comment type="caution">
    <text evidence="4">The sequence shown here is derived from an EMBL/GenBank/DDBJ whole genome shotgun (WGS) entry which is preliminary data.</text>
</comment>
<dbReference type="PANTHER" id="PTHR44591">
    <property type="entry name" value="STRESS RESPONSE REGULATOR PROTEIN 1"/>
    <property type="match status" value="1"/>
</dbReference>
<feature type="domain" description="Response regulatory" evidence="3">
    <location>
        <begin position="10"/>
        <end position="132"/>
    </location>
</feature>
<dbReference type="Proteomes" id="UP000678545">
    <property type="component" value="Unassembled WGS sequence"/>
</dbReference>
<name>A0A941E1J1_9BURK</name>
<dbReference type="AlphaFoldDB" id="A0A941E1J1"/>
<dbReference type="EMBL" id="JAGSPJ010000002">
    <property type="protein sequence ID" value="MBR7799671.1"/>
    <property type="molecule type" value="Genomic_DNA"/>
</dbReference>
<dbReference type="GO" id="GO:0000160">
    <property type="term" value="P:phosphorelay signal transduction system"/>
    <property type="evidence" value="ECO:0007669"/>
    <property type="project" value="InterPro"/>
</dbReference>
<organism evidence="4 5">
    <name type="scientific">Undibacterium fentianense</name>
    <dbReference type="NCBI Taxonomy" id="2828728"/>
    <lineage>
        <taxon>Bacteria</taxon>
        <taxon>Pseudomonadati</taxon>
        <taxon>Pseudomonadota</taxon>
        <taxon>Betaproteobacteria</taxon>
        <taxon>Burkholderiales</taxon>
        <taxon>Oxalobacteraceae</taxon>
        <taxon>Undibacterium</taxon>
    </lineage>
</organism>
<dbReference type="RefSeq" id="WP_212674800.1">
    <property type="nucleotide sequence ID" value="NZ_JAGSPJ010000002.1"/>
</dbReference>
<accession>A0A941E1J1</accession>
<keyword evidence="5" id="KW-1185">Reference proteome</keyword>
<dbReference type="InterPro" id="IPR050595">
    <property type="entry name" value="Bact_response_regulator"/>
</dbReference>
<dbReference type="SUPFAM" id="SSF52172">
    <property type="entry name" value="CheY-like"/>
    <property type="match status" value="1"/>
</dbReference>
<dbReference type="PANTHER" id="PTHR44591:SF3">
    <property type="entry name" value="RESPONSE REGULATORY DOMAIN-CONTAINING PROTEIN"/>
    <property type="match status" value="1"/>
</dbReference>
<evidence type="ECO:0000313" key="4">
    <source>
        <dbReference type="EMBL" id="MBR7799671.1"/>
    </source>
</evidence>
<sequence>MTTTSNTTKSVFVLDDDDFSQDVMAGMLSELGITEVTTALNGKNALQQLANMSTPPDLLICDILMPDMDGMDFLMELGKLHYKGKVMLVSGIAEDVLKIAEDVVRADGIQLLGAFIKPIKLEDLRRAITQDSP</sequence>
<dbReference type="SMART" id="SM00448">
    <property type="entry name" value="REC"/>
    <property type="match status" value="1"/>
</dbReference>
<evidence type="ECO:0000313" key="5">
    <source>
        <dbReference type="Proteomes" id="UP000678545"/>
    </source>
</evidence>
<protein>
    <submittedName>
        <fullName evidence="4">Response regulator</fullName>
    </submittedName>
</protein>
<feature type="modified residue" description="4-aspartylphosphate" evidence="2">
    <location>
        <position position="62"/>
    </location>
</feature>
<proteinExistence type="predicted"/>
<dbReference type="Gene3D" id="3.40.50.2300">
    <property type="match status" value="1"/>
</dbReference>
<evidence type="ECO:0000259" key="3">
    <source>
        <dbReference type="PROSITE" id="PS50110"/>
    </source>
</evidence>
<gene>
    <name evidence="4" type="ORF">KDM90_06640</name>
</gene>
<evidence type="ECO:0000256" key="1">
    <source>
        <dbReference type="ARBA" id="ARBA00022553"/>
    </source>
</evidence>